<dbReference type="PANTHER" id="PTHR11785:SF512">
    <property type="entry name" value="SOBREMESA, ISOFORM B"/>
    <property type="match status" value="1"/>
</dbReference>
<keyword evidence="7" id="KW-1185">Reference proteome</keyword>
<evidence type="ECO:0000313" key="6">
    <source>
        <dbReference type="EMBL" id="REH45969.1"/>
    </source>
</evidence>
<keyword evidence="2 5" id="KW-0812">Transmembrane</keyword>
<dbReference type="InterPro" id="IPR050598">
    <property type="entry name" value="AminoAcid_Transporter"/>
</dbReference>
<dbReference type="Proteomes" id="UP000256269">
    <property type="component" value="Unassembled WGS sequence"/>
</dbReference>
<feature type="transmembrane region" description="Helical" evidence="5">
    <location>
        <begin position="72"/>
        <end position="95"/>
    </location>
</feature>
<keyword evidence="4 5" id="KW-0472">Membrane</keyword>
<keyword evidence="3 5" id="KW-1133">Transmembrane helix</keyword>
<dbReference type="Gene3D" id="1.20.1740.10">
    <property type="entry name" value="Amino acid/polyamine transporter I"/>
    <property type="match status" value="1"/>
</dbReference>
<dbReference type="PANTHER" id="PTHR11785">
    <property type="entry name" value="AMINO ACID TRANSPORTER"/>
    <property type="match status" value="1"/>
</dbReference>
<evidence type="ECO:0000256" key="1">
    <source>
        <dbReference type="ARBA" id="ARBA00004141"/>
    </source>
</evidence>
<protein>
    <submittedName>
        <fullName evidence="6">Amino acid permease-like protein</fullName>
    </submittedName>
</protein>
<reference evidence="6 7" key="1">
    <citation type="submission" date="2018-08" db="EMBL/GenBank/DDBJ databases">
        <title>Genomic Encyclopedia of Archaeal and Bacterial Type Strains, Phase II (KMG-II): from individual species to whole genera.</title>
        <authorList>
            <person name="Goeker M."/>
        </authorList>
    </citation>
    <scope>NUCLEOTIDE SEQUENCE [LARGE SCALE GENOMIC DNA]</scope>
    <source>
        <strain evidence="6 7">DSM 45791</strain>
    </source>
</reference>
<dbReference type="GO" id="GO:0015179">
    <property type="term" value="F:L-amino acid transmembrane transporter activity"/>
    <property type="evidence" value="ECO:0007669"/>
    <property type="project" value="TreeGrafter"/>
</dbReference>
<organism evidence="6 7">
    <name type="scientific">Kutzneria buriramensis</name>
    <dbReference type="NCBI Taxonomy" id="1045776"/>
    <lineage>
        <taxon>Bacteria</taxon>
        <taxon>Bacillati</taxon>
        <taxon>Actinomycetota</taxon>
        <taxon>Actinomycetes</taxon>
        <taxon>Pseudonocardiales</taxon>
        <taxon>Pseudonocardiaceae</taxon>
        <taxon>Kutzneria</taxon>
    </lineage>
</organism>
<comment type="caution">
    <text evidence="6">The sequence shown here is derived from an EMBL/GenBank/DDBJ whole genome shotgun (WGS) entry which is preliminary data.</text>
</comment>
<evidence type="ECO:0000256" key="5">
    <source>
        <dbReference type="SAM" id="Phobius"/>
    </source>
</evidence>
<sequence>MLAVYDYLGYDTSAYLGGEVRRPGKTLPRSIVGIMCLYLLLQVGILGVLPWQDVVKSSSIATPAVSSAWGPTAADIVTVLIVVTAFASVFAGLLAGSRVPHEAARDKLFLPQFTRLHPKGTSPLSACWSWASSAPSARCCR</sequence>
<feature type="transmembrane region" description="Helical" evidence="5">
    <location>
        <begin position="31"/>
        <end position="52"/>
    </location>
</feature>
<accession>A0A3E0HHJ4</accession>
<dbReference type="AlphaFoldDB" id="A0A3E0HHJ4"/>
<evidence type="ECO:0000256" key="4">
    <source>
        <dbReference type="ARBA" id="ARBA00023136"/>
    </source>
</evidence>
<gene>
    <name evidence="6" type="ORF">BCF44_107101</name>
</gene>
<name>A0A3E0HHJ4_9PSEU</name>
<comment type="subcellular location">
    <subcellularLocation>
        <location evidence="1">Membrane</location>
        <topology evidence="1">Multi-pass membrane protein</topology>
    </subcellularLocation>
</comment>
<evidence type="ECO:0000256" key="2">
    <source>
        <dbReference type="ARBA" id="ARBA00022692"/>
    </source>
</evidence>
<dbReference type="InterPro" id="IPR002293">
    <property type="entry name" value="AA/rel_permease1"/>
</dbReference>
<dbReference type="Pfam" id="PF13520">
    <property type="entry name" value="AA_permease_2"/>
    <property type="match status" value="1"/>
</dbReference>
<dbReference type="EMBL" id="QUNO01000007">
    <property type="protein sequence ID" value="REH45969.1"/>
    <property type="molecule type" value="Genomic_DNA"/>
</dbReference>
<proteinExistence type="predicted"/>
<dbReference type="GO" id="GO:0016020">
    <property type="term" value="C:membrane"/>
    <property type="evidence" value="ECO:0007669"/>
    <property type="project" value="UniProtKB-SubCell"/>
</dbReference>
<evidence type="ECO:0000313" key="7">
    <source>
        <dbReference type="Proteomes" id="UP000256269"/>
    </source>
</evidence>
<evidence type="ECO:0000256" key="3">
    <source>
        <dbReference type="ARBA" id="ARBA00022989"/>
    </source>
</evidence>